<name>A0A7W9KM49_9PSEU</name>
<evidence type="ECO:0000313" key="2">
    <source>
        <dbReference type="EMBL" id="MBB5894828.1"/>
    </source>
</evidence>
<proteinExistence type="predicted"/>
<accession>A0A7W9KM49</accession>
<feature type="region of interest" description="Disordered" evidence="1">
    <location>
        <begin position="46"/>
        <end position="67"/>
    </location>
</feature>
<evidence type="ECO:0008006" key="4">
    <source>
        <dbReference type="Google" id="ProtNLM"/>
    </source>
</evidence>
<dbReference type="PROSITE" id="PS51257">
    <property type="entry name" value="PROKAR_LIPOPROTEIN"/>
    <property type="match status" value="1"/>
</dbReference>
<dbReference type="EMBL" id="JACHIR010000001">
    <property type="protein sequence ID" value="MBB5894828.1"/>
    <property type="molecule type" value="Genomic_DNA"/>
</dbReference>
<dbReference type="RefSeq" id="WP_184866701.1">
    <property type="nucleotide sequence ID" value="NZ_BAAAWY010000002.1"/>
</dbReference>
<dbReference type="Proteomes" id="UP000585638">
    <property type="component" value="Unassembled WGS sequence"/>
</dbReference>
<comment type="caution">
    <text evidence="2">The sequence shown here is derived from an EMBL/GenBank/DDBJ whole genome shotgun (WGS) entry which is preliminary data.</text>
</comment>
<evidence type="ECO:0000256" key="1">
    <source>
        <dbReference type="SAM" id="MobiDB-lite"/>
    </source>
</evidence>
<evidence type="ECO:0000313" key="3">
    <source>
        <dbReference type="Proteomes" id="UP000585638"/>
    </source>
</evidence>
<feature type="region of interest" description="Disordered" evidence="1">
    <location>
        <begin position="110"/>
        <end position="131"/>
    </location>
</feature>
<organism evidence="2 3">
    <name type="scientific">Kutzneria kofuensis</name>
    <dbReference type="NCBI Taxonomy" id="103725"/>
    <lineage>
        <taxon>Bacteria</taxon>
        <taxon>Bacillati</taxon>
        <taxon>Actinomycetota</taxon>
        <taxon>Actinomycetes</taxon>
        <taxon>Pseudonocardiales</taxon>
        <taxon>Pseudonocardiaceae</taxon>
        <taxon>Kutzneria</taxon>
    </lineage>
</organism>
<gene>
    <name evidence="2" type="ORF">BJ998_006024</name>
</gene>
<protein>
    <recommendedName>
        <fullName evidence="4">MmpS family membrane protein</fullName>
    </recommendedName>
</protein>
<keyword evidence="3" id="KW-1185">Reference proteome</keyword>
<dbReference type="AlphaFoldDB" id="A0A7W9KM49"/>
<reference evidence="2 3" key="1">
    <citation type="submission" date="2020-08" db="EMBL/GenBank/DDBJ databases">
        <title>Sequencing the genomes of 1000 actinobacteria strains.</title>
        <authorList>
            <person name="Klenk H.-P."/>
        </authorList>
    </citation>
    <scope>NUCLEOTIDE SEQUENCE [LARGE SCALE GENOMIC DNA]</scope>
    <source>
        <strain evidence="2 3">DSM 43851</strain>
    </source>
</reference>
<sequence>MTMSRLIPMVTLVAVGGGLLAGCGNKSYTYEVALQVTGQGSAEVTIEYPTQPGNSDNKKPDSTPKKTTTIETLPFHQKVLAAGLGHVSVSAKSADGKPVGCAVTIEKDSPITRDGKGTVQCDADITESTDN</sequence>